<keyword evidence="1" id="KW-1133">Transmembrane helix</keyword>
<dbReference type="RefSeq" id="WP_107011453.1">
    <property type="nucleotide sequence ID" value="NZ_CP028136.1"/>
</dbReference>
<keyword evidence="3" id="KW-1185">Reference proteome</keyword>
<dbReference type="EMBL" id="CP028136">
    <property type="protein sequence ID" value="AVR44675.1"/>
    <property type="molecule type" value="Genomic_DNA"/>
</dbReference>
<accession>A0A2R3Z335</accession>
<sequence>MNRNEKNPYQTRQVSGLLGFLFFMAFLLLANISFAQDKVSAIADTTQIKIGEQIKYQIQVDTKPENLVVFPEGDSLFAPMELVESKEADTIQNKTGYRLLKEYFLTKFDSGHYVIPRQKVLIGNNSFTTDSIPVEVNTVAVDTTKQKLYPIKPSIEVPPPFTVPDWVWWLLGILFLAGLVAFFIIRRKKKAAEEPELPPYEQAMVELDRLDHSDLLEKREIKEYYSQLSFSARKYLDRKIYDRGLESTTNELIAYLEKERQEGHLNLTENTIRDFRKILDRADLAKFARSKPDVITAKEDRSKTQHIIDDLKASVPEPTEEELMQDEAYIKEQARRKKRRRIVFGIIAGAVVIIIGISALIATKGFDYVKDTYIGHPTKELLEGDWIRSEYGNPPVAVTTPKVLIRTDLPLTEDEKQMMPGLESFAYGSLLSNFYTVVNTVKFKGEVKFDLEKALDGIYAELEKQGAQNIVMKHEDFTTVNGAKGMKVFGTLDAKNPVTGKTIPNEYVILNFAVKGGFEQVIVVYNEDDKYADEIAGRIINSVELLNLEE</sequence>
<keyword evidence="1" id="KW-0472">Membrane</keyword>
<evidence type="ECO:0000256" key="1">
    <source>
        <dbReference type="SAM" id="Phobius"/>
    </source>
</evidence>
<keyword evidence="1" id="KW-0812">Transmembrane</keyword>
<feature type="transmembrane region" description="Helical" evidence="1">
    <location>
        <begin position="342"/>
        <end position="362"/>
    </location>
</feature>
<evidence type="ECO:0000313" key="2">
    <source>
        <dbReference type="EMBL" id="AVR44675.1"/>
    </source>
</evidence>
<dbReference type="KEGG" id="grs:C7S20_05020"/>
<reference evidence="3" key="1">
    <citation type="submission" date="2018-03" db="EMBL/GenBank/DDBJ databases">
        <title>Gramella fulva sp. nov., isolated from a dry surface of tidal flat.</title>
        <authorList>
            <person name="Hwang S.H."/>
            <person name="Hwang W.M."/>
            <person name="Kang K."/>
            <person name="Ahn T.-Y."/>
        </authorList>
    </citation>
    <scope>NUCLEOTIDE SEQUENCE [LARGE SCALE GENOMIC DNA]</scope>
    <source>
        <strain evidence="3">SH35</strain>
    </source>
</reference>
<gene>
    <name evidence="2" type="ORF">C7S20_05020</name>
</gene>
<feature type="transmembrane region" description="Helical" evidence="1">
    <location>
        <begin position="166"/>
        <end position="185"/>
    </location>
</feature>
<proteinExistence type="predicted"/>
<dbReference type="OrthoDB" id="9807384at2"/>
<dbReference type="Proteomes" id="UP000241507">
    <property type="component" value="Chromosome"/>
</dbReference>
<protein>
    <submittedName>
        <fullName evidence="2">DUF4381 domain-containing protein</fullName>
    </submittedName>
</protein>
<evidence type="ECO:0000313" key="3">
    <source>
        <dbReference type="Proteomes" id="UP000241507"/>
    </source>
</evidence>
<organism evidence="2 3">
    <name type="scientific">Christiangramia fulva</name>
    <dbReference type="NCBI Taxonomy" id="2126553"/>
    <lineage>
        <taxon>Bacteria</taxon>
        <taxon>Pseudomonadati</taxon>
        <taxon>Bacteroidota</taxon>
        <taxon>Flavobacteriia</taxon>
        <taxon>Flavobacteriales</taxon>
        <taxon>Flavobacteriaceae</taxon>
        <taxon>Christiangramia</taxon>
    </lineage>
</organism>
<name>A0A2R3Z335_9FLAO</name>
<dbReference type="AlphaFoldDB" id="A0A2R3Z335"/>